<evidence type="ECO:0000313" key="3">
    <source>
        <dbReference type="EMBL" id="GEE02256.1"/>
    </source>
</evidence>
<comment type="caution">
    <text evidence="3">The sequence shown here is derived from an EMBL/GenBank/DDBJ whole genome shotgun (WGS) entry which is preliminary data.</text>
</comment>
<sequence length="103" mass="10976">MTNTNLDRLIADAEARVAALKAKQEKARERKAKPVGLALIDHLDGPLDAFLDAAADFHAEHHVTTARRAKAAAKRAEAKAAKDAAEVSTATSSNPFGGRHDDH</sequence>
<keyword evidence="1" id="KW-0175">Coiled coil</keyword>
<organism evidence="3 4">
    <name type="scientific">Gordonia spumicola</name>
    <dbReference type="NCBI Taxonomy" id="589161"/>
    <lineage>
        <taxon>Bacteria</taxon>
        <taxon>Bacillati</taxon>
        <taxon>Actinomycetota</taxon>
        <taxon>Actinomycetes</taxon>
        <taxon>Mycobacteriales</taxon>
        <taxon>Gordoniaceae</taxon>
        <taxon>Gordonia</taxon>
    </lineage>
</organism>
<feature type="region of interest" description="Disordered" evidence="2">
    <location>
        <begin position="78"/>
        <end position="103"/>
    </location>
</feature>
<evidence type="ECO:0000313" key="4">
    <source>
        <dbReference type="Proteomes" id="UP000444960"/>
    </source>
</evidence>
<reference evidence="4" key="1">
    <citation type="submission" date="2019-06" db="EMBL/GenBank/DDBJ databases">
        <title>Gordonia isolated from sludge of a wastewater treatment plant.</title>
        <authorList>
            <person name="Tamura T."/>
            <person name="Aoyama K."/>
            <person name="Kang Y."/>
            <person name="Saito S."/>
            <person name="Akiyama N."/>
            <person name="Yazawa K."/>
            <person name="Gonoi T."/>
            <person name="Mikami Y."/>
        </authorList>
    </citation>
    <scope>NUCLEOTIDE SEQUENCE [LARGE SCALE GENOMIC DNA]</scope>
    <source>
        <strain evidence="4">NBRC 107696</strain>
    </source>
</reference>
<proteinExistence type="predicted"/>
<gene>
    <name evidence="3" type="ORF">nbrc107696_27020</name>
</gene>
<accession>A0A7I9VA36</accession>
<name>A0A7I9VA36_9ACTN</name>
<feature type="coiled-coil region" evidence="1">
    <location>
        <begin position="3"/>
        <end position="30"/>
    </location>
</feature>
<protein>
    <submittedName>
        <fullName evidence="3">Uncharacterized protein</fullName>
    </submittedName>
</protein>
<dbReference type="EMBL" id="BJOV01000005">
    <property type="protein sequence ID" value="GEE02256.1"/>
    <property type="molecule type" value="Genomic_DNA"/>
</dbReference>
<dbReference type="Proteomes" id="UP000444960">
    <property type="component" value="Unassembled WGS sequence"/>
</dbReference>
<evidence type="ECO:0000256" key="2">
    <source>
        <dbReference type="SAM" id="MobiDB-lite"/>
    </source>
</evidence>
<keyword evidence="4" id="KW-1185">Reference proteome</keyword>
<evidence type="ECO:0000256" key="1">
    <source>
        <dbReference type="SAM" id="Coils"/>
    </source>
</evidence>
<dbReference type="AlphaFoldDB" id="A0A7I9VA36"/>
<dbReference type="RefSeq" id="WP_161895953.1">
    <property type="nucleotide sequence ID" value="NZ_BJOV01000005.1"/>
</dbReference>